<evidence type="ECO:0000313" key="3">
    <source>
        <dbReference type="Proteomes" id="UP000606463"/>
    </source>
</evidence>
<dbReference type="PANTHER" id="PTHR34351">
    <property type="entry name" value="SLR1927 PROTEIN-RELATED"/>
    <property type="match status" value="1"/>
</dbReference>
<gene>
    <name evidence="2" type="ORF">EYH37_02860</name>
</gene>
<protein>
    <submittedName>
        <fullName evidence="2">DUF58 domain-containing protein</fullName>
    </submittedName>
</protein>
<keyword evidence="1" id="KW-1133">Transmembrane helix</keyword>
<dbReference type="PANTHER" id="PTHR34351:SF1">
    <property type="entry name" value="SLR1927 PROTEIN"/>
    <property type="match status" value="1"/>
</dbReference>
<keyword evidence="1" id="KW-0812">Transmembrane</keyword>
<organism evidence="2 3">
    <name type="scientific">Aquifex aeolicus</name>
    <dbReference type="NCBI Taxonomy" id="63363"/>
    <lineage>
        <taxon>Bacteria</taxon>
        <taxon>Pseudomonadati</taxon>
        <taxon>Aquificota</taxon>
        <taxon>Aquificia</taxon>
        <taxon>Aquificales</taxon>
        <taxon>Aquificaceae</taxon>
        <taxon>Aquifex</taxon>
    </lineage>
</organism>
<feature type="transmembrane region" description="Helical" evidence="1">
    <location>
        <begin position="41"/>
        <end position="60"/>
    </location>
</feature>
<name>A0A9D0YNL9_AQUAO</name>
<dbReference type="EMBL" id="DQVE01000030">
    <property type="protein sequence ID" value="HIP98295.1"/>
    <property type="molecule type" value="Genomic_DNA"/>
</dbReference>
<keyword evidence="1" id="KW-0472">Membrane</keyword>
<reference evidence="2" key="1">
    <citation type="journal article" date="2020" name="ISME J.">
        <title>Gammaproteobacteria mediating utilization of methyl-, sulfur- and petroleum organic compounds in deep ocean hydrothermal plumes.</title>
        <authorList>
            <person name="Zhou Z."/>
            <person name="Liu Y."/>
            <person name="Pan J."/>
            <person name="Cron B.R."/>
            <person name="Toner B.M."/>
            <person name="Anantharaman K."/>
            <person name="Breier J.A."/>
            <person name="Dick G.J."/>
            <person name="Li M."/>
        </authorList>
    </citation>
    <scope>NUCLEOTIDE SEQUENCE</scope>
    <source>
        <strain evidence="2">SZUA-1501</strain>
    </source>
</reference>
<sequence>MLTFLRYKKGREKVSINFGGKIYIGFTLLVGFSAVNTGNNILYILLSFLLALMGVSGFLSRYNLRGLTVKLIPPKEVWAKKPTPFEVDIYNSKRLPSFLITAEEEGIKLKTFFVMVERSARQRANLTFPKRGIYKLKQLEITSEFPFGLFKRSFKVPLEGEILVYPQPKEVKISFFKTKRGKRAGFIHFRSQMGGSSVQGLKEYGGEGLRLVHWKAFARLHQLYAKRLEEDNLIREVEIDIEKLPAGNFEDKISQATYLVLKFYRMGYAVGLKYKNRYIPPEGGQEHFKKLLKFLALL</sequence>
<proteinExistence type="predicted"/>
<dbReference type="Proteomes" id="UP000606463">
    <property type="component" value="Unassembled WGS sequence"/>
</dbReference>
<feature type="transmembrane region" description="Helical" evidence="1">
    <location>
        <begin position="14"/>
        <end position="35"/>
    </location>
</feature>
<accession>A0A9D0YNL9</accession>
<comment type="caution">
    <text evidence="2">The sequence shown here is derived from an EMBL/GenBank/DDBJ whole genome shotgun (WGS) entry which is preliminary data.</text>
</comment>
<evidence type="ECO:0000256" key="1">
    <source>
        <dbReference type="SAM" id="Phobius"/>
    </source>
</evidence>
<evidence type="ECO:0000313" key="2">
    <source>
        <dbReference type="EMBL" id="HIP98295.1"/>
    </source>
</evidence>
<dbReference type="AlphaFoldDB" id="A0A9D0YNL9"/>